<name>A0A1Z5S6P1_SORBI</name>
<dbReference type="Proteomes" id="UP000000768">
    <property type="component" value="Chromosome 1"/>
</dbReference>
<evidence type="ECO:0000313" key="2">
    <source>
        <dbReference type="EMBL" id="OQU91602.1"/>
    </source>
</evidence>
<evidence type="ECO:0000256" key="1">
    <source>
        <dbReference type="SAM" id="MobiDB-lite"/>
    </source>
</evidence>
<organism evidence="2 3">
    <name type="scientific">Sorghum bicolor</name>
    <name type="common">Sorghum</name>
    <name type="synonym">Sorghum vulgare</name>
    <dbReference type="NCBI Taxonomy" id="4558"/>
    <lineage>
        <taxon>Eukaryota</taxon>
        <taxon>Viridiplantae</taxon>
        <taxon>Streptophyta</taxon>
        <taxon>Embryophyta</taxon>
        <taxon>Tracheophyta</taxon>
        <taxon>Spermatophyta</taxon>
        <taxon>Magnoliopsida</taxon>
        <taxon>Liliopsida</taxon>
        <taxon>Poales</taxon>
        <taxon>Poaceae</taxon>
        <taxon>PACMAD clade</taxon>
        <taxon>Panicoideae</taxon>
        <taxon>Andropogonodae</taxon>
        <taxon>Andropogoneae</taxon>
        <taxon>Sorghinae</taxon>
        <taxon>Sorghum</taxon>
    </lineage>
</organism>
<sequence>MWPIQNLPDAKQPPPLHPHLNLNNFLLIKTTSTKFAGHLNSHYYYYFFILFSRPSPLRTGCCLLPSFLPLSFLSSSDRDREGSRGGVAAAAEAGSRGPRDSRPGGGVGLAAPLSPFLRLAASEIGCYFFSLAVFGRLFCWV</sequence>
<keyword evidence="3" id="KW-1185">Reference proteome</keyword>
<gene>
    <name evidence="2" type="ORF">SORBI_3001G212350</name>
</gene>
<dbReference type="Gramene" id="OQU91602">
    <property type="protein sequence ID" value="OQU91602"/>
    <property type="gene ID" value="SORBI_3001G212350"/>
</dbReference>
<proteinExistence type="predicted"/>
<evidence type="ECO:0000313" key="3">
    <source>
        <dbReference type="Proteomes" id="UP000000768"/>
    </source>
</evidence>
<dbReference type="AlphaFoldDB" id="A0A1Z5S6P1"/>
<reference evidence="3" key="2">
    <citation type="journal article" date="2018" name="Plant J.">
        <title>The Sorghum bicolor reference genome: improved assembly, gene annotations, a transcriptome atlas, and signatures of genome organization.</title>
        <authorList>
            <person name="McCormick R.F."/>
            <person name="Truong S.K."/>
            <person name="Sreedasyam A."/>
            <person name="Jenkins J."/>
            <person name="Shu S."/>
            <person name="Sims D."/>
            <person name="Kennedy M."/>
            <person name="Amirebrahimi M."/>
            <person name="Weers B.D."/>
            <person name="McKinley B."/>
            <person name="Mattison A."/>
            <person name="Morishige D.T."/>
            <person name="Grimwood J."/>
            <person name="Schmutz J."/>
            <person name="Mullet J.E."/>
        </authorList>
    </citation>
    <scope>NUCLEOTIDE SEQUENCE [LARGE SCALE GENOMIC DNA]</scope>
    <source>
        <strain evidence="3">cv. BTx623</strain>
    </source>
</reference>
<reference evidence="2 3" key="1">
    <citation type="journal article" date="2009" name="Nature">
        <title>The Sorghum bicolor genome and the diversification of grasses.</title>
        <authorList>
            <person name="Paterson A.H."/>
            <person name="Bowers J.E."/>
            <person name="Bruggmann R."/>
            <person name="Dubchak I."/>
            <person name="Grimwood J."/>
            <person name="Gundlach H."/>
            <person name="Haberer G."/>
            <person name="Hellsten U."/>
            <person name="Mitros T."/>
            <person name="Poliakov A."/>
            <person name="Schmutz J."/>
            <person name="Spannagl M."/>
            <person name="Tang H."/>
            <person name="Wang X."/>
            <person name="Wicker T."/>
            <person name="Bharti A.K."/>
            <person name="Chapman J."/>
            <person name="Feltus F.A."/>
            <person name="Gowik U."/>
            <person name="Grigoriev I.V."/>
            <person name="Lyons E."/>
            <person name="Maher C.A."/>
            <person name="Martis M."/>
            <person name="Narechania A."/>
            <person name="Otillar R.P."/>
            <person name="Penning B.W."/>
            <person name="Salamov A.A."/>
            <person name="Wang Y."/>
            <person name="Zhang L."/>
            <person name="Carpita N.C."/>
            <person name="Freeling M."/>
            <person name="Gingle A.R."/>
            <person name="Hash C.T."/>
            <person name="Keller B."/>
            <person name="Klein P."/>
            <person name="Kresovich S."/>
            <person name="McCann M.C."/>
            <person name="Ming R."/>
            <person name="Peterson D.G."/>
            <person name="Mehboob-ur-Rahman"/>
            <person name="Ware D."/>
            <person name="Westhoff P."/>
            <person name="Mayer K.F."/>
            <person name="Messing J."/>
            <person name="Rokhsar D.S."/>
        </authorList>
    </citation>
    <scope>NUCLEOTIDE SEQUENCE [LARGE SCALE GENOMIC DNA]</scope>
    <source>
        <strain evidence="3">cv. BTx623</strain>
    </source>
</reference>
<feature type="region of interest" description="Disordered" evidence="1">
    <location>
        <begin position="76"/>
        <end position="104"/>
    </location>
</feature>
<protein>
    <submittedName>
        <fullName evidence="2">Uncharacterized protein</fullName>
    </submittedName>
</protein>
<dbReference type="EMBL" id="CM000760">
    <property type="protein sequence ID" value="OQU91602.1"/>
    <property type="molecule type" value="Genomic_DNA"/>
</dbReference>
<dbReference type="InParanoid" id="A0A1Z5S6P1"/>
<accession>A0A1Z5S6P1</accession>